<dbReference type="AlphaFoldDB" id="A0A8S9ZCS1"/>
<reference evidence="1" key="1">
    <citation type="journal article" date="2020" name="Ecol. Evol.">
        <title>Genome structure and content of the rice root-knot nematode (Meloidogyne graminicola).</title>
        <authorList>
            <person name="Phan N.T."/>
            <person name="Danchin E.G.J."/>
            <person name="Klopp C."/>
            <person name="Perfus-Barbeoch L."/>
            <person name="Kozlowski D.K."/>
            <person name="Koutsovoulos G.D."/>
            <person name="Lopez-Roques C."/>
            <person name="Bouchez O."/>
            <person name="Zahm M."/>
            <person name="Besnard G."/>
            <person name="Bellafiore S."/>
        </authorList>
    </citation>
    <scope>NUCLEOTIDE SEQUENCE</scope>
    <source>
        <strain evidence="1">VN-18</strain>
    </source>
</reference>
<comment type="caution">
    <text evidence="1">The sequence shown here is derived from an EMBL/GenBank/DDBJ whole genome shotgun (WGS) entry which is preliminary data.</text>
</comment>
<accession>A0A8S9ZCS1</accession>
<organism evidence="1 2">
    <name type="scientific">Meloidogyne graminicola</name>
    <dbReference type="NCBI Taxonomy" id="189291"/>
    <lineage>
        <taxon>Eukaryota</taxon>
        <taxon>Metazoa</taxon>
        <taxon>Ecdysozoa</taxon>
        <taxon>Nematoda</taxon>
        <taxon>Chromadorea</taxon>
        <taxon>Rhabditida</taxon>
        <taxon>Tylenchina</taxon>
        <taxon>Tylenchomorpha</taxon>
        <taxon>Tylenchoidea</taxon>
        <taxon>Meloidogynidae</taxon>
        <taxon>Meloidogyninae</taxon>
        <taxon>Meloidogyne</taxon>
    </lineage>
</organism>
<name>A0A8S9ZCS1_9BILA</name>
<dbReference type="Proteomes" id="UP000605970">
    <property type="component" value="Unassembled WGS sequence"/>
</dbReference>
<protein>
    <submittedName>
        <fullName evidence="1">BZIP domain-containing protein</fullName>
    </submittedName>
</protein>
<proteinExistence type="predicted"/>
<keyword evidence="2" id="KW-1185">Reference proteome</keyword>
<gene>
    <name evidence="1" type="ORF">Mgra_00010089</name>
</gene>
<sequence>MQSRIEMICEDVNVLNSIAPEPKLTRTMIICEDVNRNDNNADNPGLLTQQDAPPDGTINVMNNQEQNSLFCAPASPERSPSVMEQKPNVWRQQLVQPQRGLGGGSRAEWDSSNRPVRLPRLVRRGVGGLKCGQTGGSTATNFSGRPKCLFKCAASKPKSSIYPDMPCLTCYEMRGYYGSGGGGQYFGGGGESEFDERAAAAKAFASTRMCRRIHQSLVHCCSSKNKHRKYSKLSSKSTKLSSIECCKQCHYFNKYLGLCLKWQLLQLQLLQQF</sequence>
<dbReference type="OrthoDB" id="10527370at2759"/>
<dbReference type="EMBL" id="JABEBT010000220">
    <property type="protein sequence ID" value="KAF7623608.1"/>
    <property type="molecule type" value="Genomic_DNA"/>
</dbReference>
<evidence type="ECO:0000313" key="2">
    <source>
        <dbReference type="Proteomes" id="UP000605970"/>
    </source>
</evidence>
<evidence type="ECO:0000313" key="1">
    <source>
        <dbReference type="EMBL" id="KAF7623608.1"/>
    </source>
</evidence>